<keyword evidence="1" id="KW-0732">Signal</keyword>
<sequence length="354" mass="40084">MKLITSLIFALIFNSFAFGQSRAQIIDSICSVIHSQHPELGMSIAFVDHKKDYFFNYGTISRKSTSKVDEKTIYPIGSLTKLFTANLIVQAQNEGKLNIEDYIDDYLPNDFILSKDIQKKIKISDLASHQSGLPNFNFTELMEIHPKQPLNINLETMHSIVNDSTVLSDYGNYRYSNVGYVLLGMILKDMYAKDFASLVTEKIFEPIQMDLTLTSDFAVQNRVLGYDPNGAEQILWDWNDLSAPAGLLKSNTLDMVKFLKNTMYAKNKVSEAAITTEITFYKNTIREVGFGPQIERIGNDTYYFKTGNTFSGSSLLAYDKQSNWGLLILINQQNLGLIDEMINTIYQQALSISH</sequence>
<dbReference type="EMBL" id="DRGL01000024">
    <property type="protein sequence ID" value="HEA20643.1"/>
    <property type="molecule type" value="Genomic_DNA"/>
</dbReference>
<accession>A0A831VQF7</accession>
<protein>
    <submittedName>
        <fullName evidence="3">Class A beta-lactamase-related serine hydrolase</fullName>
    </submittedName>
</protein>
<organism evidence="3">
    <name type="scientific">Pricia antarctica</name>
    <dbReference type="NCBI Taxonomy" id="641691"/>
    <lineage>
        <taxon>Bacteria</taxon>
        <taxon>Pseudomonadati</taxon>
        <taxon>Bacteroidota</taxon>
        <taxon>Flavobacteriia</taxon>
        <taxon>Flavobacteriales</taxon>
        <taxon>Flavobacteriaceae</taxon>
        <taxon>Pricia</taxon>
    </lineage>
</organism>
<dbReference type="AlphaFoldDB" id="A0A831VQF7"/>
<feature type="domain" description="Beta-lactamase-related" evidence="2">
    <location>
        <begin position="40"/>
        <end position="334"/>
    </location>
</feature>
<dbReference type="PANTHER" id="PTHR46825">
    <property type="entry name" value="D-ALANYL-D-ALANINE-CARBOXYPEPTIDASE/ENDOPEPTIDASE AMPH"/>
    <property type="match status" value="1"/>
</dbReference>
<dbReference type="GO" id="GO:0016787">
    <property type="term" value="F:hydrolase activity"/>
    <property type="evidence" value="ECO:0007669"/>
    <property type="project" value="UniProtKB-KW"/>
</dbReference>
<feature type="chain" id="PRO_5032426596" evidence="1">
    <location>
        <begin position="18"/>
        <end position="354"/>
    </location>
</feature>
<reference evidence="3" key="1">
    <citation type="journal article" date="2020" name="mSystems">
        <title>Genome- and Community-Level Interaction Insights into Carbon Utilization and Element Cycling Functions of Hydrothermarchaeota in Hydrothermal Sediment.</title>
        <authorList>
            <person name="Zhou Z."/>
            <person name="Liu Y."/>
            <person name="Xu W."/>
            <person name="Pan J."/>
            <person name="Luo Z.H."/>
            <person name="Li M."/>
        </authorList>
    </citation>
    <scope>NUCLEOTIDE SEQUENCE [LARGE SCALE GENOMIC DNA]</scope>
    <source>
        <strain evidence="3">HyVt-345</strain>
    </source>
</reference>
<dbReference type="Proteomes" id="UP000886191">
    <property type="component" value="Unassembled WGS sequence"/>
</dbReference>
<dbReference type="InterPro" id="IPR001466">
    <property type="entry name" value="Beta-lactam-related"/>
</dbReference>
<evidence type="ECO:0000256" key="1">
    <source>
        <dbReference type="SAM" id="SignalP"/>
    </source>
</evidence>
<dbReference type="Gene3D" id="3.40.710.10">
    <property type="entry name" value="DD-peptidase/beta-lactamase superfamily"/>
    <property type="match status" value="1"/>
</dbReference>
<proteinExistence type="predicted"/>
<comment type="caution">
    <text evidence="3">The sequence shown here is derived from an EMBL/GenBank/DDBJ whole genome shotgun (WGS) entry which is preliminary data.</text>
</comment>
<evidence type="ECO:0000259" key="2">
    <source>
        <dbReference type="Pfam" id="PF00144"/>
    </source>
</evidence>
<dbReference type="InterPro" id="IPR050491">
    <property type="entry name" value="AmpC-like"/>
</dbReference>
<dbReference type="InterPro" id="IPR012338">
    <property type="entry name" value="Beta-lactam/transpept-like"/>
</dbReference>
<name>A0A831VQF7_9FLAO</name>
<feature type="signal peptide" evidence="1">
    <location>
        <begin position="1"/>
        <end position="17"/>
    </location>
</feature>
<evidence type="ECO:0000313" key="3">
    <source>
        <dbReference type="EMBL" id="HEA20643.1"/>
    </source>
</evidence>
<keyword evidence="3" id="KW-0378">Hydrolase</keyword>
<dbReference type="Pfam" id="PF00144">
    <property type="entry name" value="Beta-lactamase"/>
    <property type="match status" value="1"/>
</dbReference>
<dbReference type="SUPFAM" id="SSF56601">
    <property type="entry name" value="beta-lactamase/transpeptidase-like"/>
    <property type="match status" value="1"/>
</dbReference>
<gene>
    <name evidence="3" type="ORF">ENH87_06965</name>
</gene>
<dbReference type="PANTHER" id="PTHR46825:SF8">
    <property type="entry name" value="BETA-LACTAMASE-RELATED"/>
    <property type="match status" value="1"/>
</dbReference>